<evidence type="ECO:0000259" key="2">
    <source>
        <dbReference type="Pfam" id="PF04984"/>
    </source>
</evidence>
<dbReference type="Pfam" id="PF22671">
    <property type="entry name" value="Gp18_domIII_N"/>
    <property type="match status" value="1"/>
</dbReference>
<dbReference type="Pfam" id="PF17482">
    <property type="entry name" value="Phage_sheath_1C"/>
    <property type="match status" value="1"/>
</dbReference>
<reference evidence="5 6" key="1">
    <citation type="submission" date="2016-10" db="EMBL/GenBank/DDBJ databases">
        <authorList>
            <person name="de Groot N.N."/>
        </authorList>
    </citation>
    <scope>NUCLEOTIDE SEQUENCE [LARGE SCALE GENOMIC DNA]</scope>
    <source>
        <strain evidence="5 6">743A</strain>
    </source>
</reference>
<organism evidence="5 6">
    <name type="scientific">Anaeromicropila populeti</name>
    <dbReference type="NCBI Taxonomy" id="37658"/>
    <lineage>
        <taxon>Bacteria</taxon>
        <taxon>Bacillati</taxon>
        <taxon>Bacillota</taxon>
        <taxon>Clostridia</taxon>
        <taxon>Lachnospirales</taxon>
        <taxon>Lachnospiraceae</taxon>
        <taxon>Anaeromicropila</taxon>
    </lineage>
</organism>
<dbReference type="InterPro" id="IPR020287">
    <property type="entry name" value="Tail_sheath_C"/>
</dbReference>
<dbReference type="STRING" id="37658.SAMN05661086_01703"/>
<feature type="domain" description="Tail sheath protein C-terminal" evidence="3">
    <location>
        <begin position="247"/>
        <end position="346"/>
    </location>
</feature>
<dbReference type="Gene3D" id="3.30.1490.360">
    <property type="match status" value="1"/>
</dbReference>
<keyword evidence="6" id="KW-1185">Reference proteome</keyword>
<evidence type="ECO:0000256" key="1">
    <source>
        <dbReference type="ARBA" id="ARBA00008005"/>
    </source>
</evidence>
<dbReference type="Pfam" id="PF04984">
    <property type="entry name" value="Phage_sheath_1"/>
    <property type="match status" value="1"/>
</dbReference>
<sequence>MAGTWDTKNKILPGAYINFKTNTSLSITPGERGIVVLLQEMTVGAAGEMYAVNLTENNYPTGVSKNDTLLVNEALKCAKTVLVYNLGTAHSAETVEAALSALRTVEFNTIAYPYDGTAYEANKAAIVAWIKTMREIEGVKIQGILANCAADSEAMINVVQGIELLDNTILSPAQVTAWTAGAVAGASVNKSNTGLKYEGAIDVVPRMSKTDMEKAIGDGKFIFKVDTAQNVTVVYDINTLTTLTEKKGKQFTKNRVIRTLDGINRDIVSIFESNYVGKVSNNTDGRTMLRATLIQYFNELQRMSAIQNFTAEDVTVTEGTEADTVMIECNIQPVDAVEKMYITVSLF</sequence>
<protein>
    <submittedName>
        <fullName evidence="5">Phage tail sheath protein</fullName>
    </submittedName>
</protein>
<dbReference type="Proteomes" id="UP000199659">
    <property type="component" value="Unassembled WGS sequence"/>
</dbReference>
<evidence type="ECO:0000259" key="3">
    <source>
        <dbReference type="Pfam" id="PF17482"/>
    </source>
</evidence>
<dbReference type="EMBL" id="FOYZ01000005">
    <property type="protein sequence ID" value="SFR78548.1"/>
    <property type="molecule type" value="Genomic_DNA"/>
</dbReference>
<gene>
    <name evidence="5" type="ORF">SAMN05661086_01703</name>
</gene>
<dbReference type="Gene3D" id="3.30.1370.220">
    <property type="match status" value="1"/>
</dbReference>
<proteinExistence type="inferred from homology"/>
<name>A0A1I6JHQ8_9FIRM</name>
<comment type="similarity">
    <text evidence="1">Belongs to the myoviridae tail sheath protein family.</text>
</comment>
<evidence type="ECO:0000313" key="5">
    <source>
        <dbReference type="EMBL" id="SFR78548.1"/>
    </source>
</evidence>
<dbReference type="Gene3D" id="3.30.360.90">
    <property type="match status" value="1"/>
</dbReference>
<dbReference type="OrthoDB" id="89060at2"/>
<feature type="domain" description="Tail sheath protein subtilisin-like" evidence="2">
    <location>
        <begin position="92"/>
        <end position="239"/>
    </location>
</feature>
<dbReference type="InterPro" id="IPR035089">
    <property type="entry name" value="Phage_sheath_subtilisin"/>
</dbReference>
<evidence type="ECO:0000313" key="6">
    <source>
        <dbReference type="Proteomes" id="UP000199659"/>
    </source>
</evidence>
<evidence type="ECO:0000259" key="4">
    <source>
        <dbReference type="Pfam" id="PF22671"/>
    </source>
</evidence>
<dbReference type="InterPro" id="IPR054564">
    <property type="entry name" value="Gp18_domIII_N"/>
</dbReference>
<dbReference type="RefSeq" id="WP_092560253.1">
    <property type="nucleotide sequence ID" value="NZ_FOYZ01000005.1"/>
</dbReference>
<feature type="domain" description="Tail sheath protein Gp18-like" evidence="4">
    <location>
        <begin position="32"/>
        <end position="86"/>
    </location>
</feature>
<dbReference type="AlphaFoldDB" id="A0A1I6JHQ8"/>
<dbReference type="Gene3D" id="3.40.50.11790">
    <property type="match status" value="1"/>
</dbReference>
<accession>A0A1I6JHQ8</accession>